<dbReference type="EMBL" id="AUWU02000002">
    <property type="protein sequence ID" value="KAH0576463.1"/>
    <property type="molecule type" value="Genomic_DNA"/>
</dbReference>
<sequence>MNQIAPYTKYVLFFIRHFAPLDIVQMISLAQVSPANFSVFLFIFGTPQRQLIFDLQVDFTLPTLSDLELQSALLLEQKIQNIFPIKYLLLNGLRQLYPTQYISINNKINSGQNKHQTNIHCKLGESQLQIFEKPEVAKQATINIQSNPTKPKFGMKKIGAFGANKIDER</sequence>
<accession>V6LNJ1</accession>
<reference evidence="1 2" key="1">
    <citation type="journal article" date="2014" name="PLoS Genet.">
        <title>The Genome of Spironucleus salmonicida Highlights a Fish Pathogen Adapted to Fluctuating Environments.</title>
        <authorList>
            <person name="Xu F."/>
            <person name="Jerlstrom-Hultqvist J."/>
            <person name="Einarsson E."/>
            <person name="Astvaldsson A."/>
            <person name="Svard S.G."/>
            <person name="Andersson J.O."/>
        </authorList>
    </citation>
    <scope>NUCLEOTIDE SEQUENCE</scope>
    <source>
        <strain evidence="2">ATCC 50377</strain>
    </source>
</reference>
<evidence type="ECO:0000313" key="1">
    <source>
        <dbReference type="EMBL" id="EST45808.1"/>
    </source>
</evidence>
<dbReference type="Proteomes" id="UP000018208">
    <property type="component" value="Unassembled WGS sequence"/>
</dbReference>
<proteinExistence type="predicted"/>
<keyword evidence="3" id="KW-1185">Reference proteome</keyword>
<dbReference type="VEuPathDB" id="GiardiaDB:SS50377_22027"/>
<dbReference type="EMBL" id="KI546089">
    <property type="protein sequence ID" value="EST45808.1"/>
    <property type="molecule type" value="Genomic_DNA"/>
</dbReference>
<protein>
    <submittedName>
        <fullName evidence="1">Uncharacterized protein</fullName>
    </submittedName>
</protein>
<name>V6LNJ1_9EUKA</name>
<reference evidence="2" key="2">
    <citation type="submission" date="2020-12" db="EMBL/GenBank/DDBJ databases">
        <title>New Spironucleus salmonicida genome in near-complete chromosomes.</title>
        <authorList>
            <person name="Xu F."/>
            <person name="Kurt Z."/>
            <person name="Jimenez-Gonzalez A."/>
            <person name="Astvaldsson A."/>
            <person name="Andersson J.O."/>
            <person name="Svard S.G."/>
        </authorList>
    </citation>
    <scope>NUCLEOTIDE SEQUENCE</scope>
    <source>
        <strain evidence="2">ATCC 50377</strain>
    </source>
</reference>
<evidence type="ECO:0000313" key="2">
    <source>
        <dbReference type="EMBL" id="KAH0576463.1"/>
    </source>
</evidence>
<evidence type="ECO:0000313" key="3">
    <source>
        <dbReference type="Proteomes" id="UP000018208"/>
    </source>
</evidence>
<gene>
    <name evidence="1" type="ORF">SS50377_14382</name>
    <name evidence="2" type="ORF">SS50377_22027</name>
</gene>
<dbReference type="AlphaFoldDB" id="V6LNJ1"/>
<organism evidence="1">
    <name type="scientific">Spironucleus salmonicida</name>
    <dbReference type="NCBI Taxonomy" id="348837"/>
    <lineage>
        <taxon>Eukaryota</taxon>
        <taxon>Metamonada</taxon>
        <taxon>Diplomonadida</taxon>
        <taxon>Hexamitidae</taxon>
        <taxon>Hexamitinae</taxon>
        <taxon>Spironucleus</taxon>
    </lineage>
</organism>